<dbReference type="InterPro" id="IPR036392">
    <property type="entry name" value="PLAT/LH2_dom_sf"/>
</dbReference>
<feature type="signal peptide" evidence="2">
    <location>
        <begin position="1"/>
        <end position="27"/>
    </location>
</feature>
<dbReference type="SUPFAM" id="SSF49723">
    <property type="entry name" value="Lipase/lipooxygenase domain (PLAT/LH2 domain)"/>
    <property type="match status" value="1"/>
</dbReference>
<dbReference type="AlphaFoldDB" id="A0AAE1RC51"/>
<evidence type="ECO:0000256" key="2">
    <source>
        <dbReference type="SAM" id="SignalP"/>
    </source>
</evidence>
<dbReference type="Proteomes" id="UP001291623">
    <property type="component" value="Unassembled WGS sequence"/>
</dbReference>
<accession>A0AAE1RC51</accession>
<dbReference type="PANTHER" id="PTHR31718:SF36">
    <property type="entry name" value="LIPOXYGENASE HOMOLOGY DOMAIN-CONTAINING PROTEIN 1-LIKE"/>
    <property type="match status" value="1"/>
</dbReference>
<evidence type="ECO:0000313" key="5">
    <source>
        <dbReference type="Proteomes" id="UP001291623"/>
    </source>
</evidence>
<organism evidence="4 5">
    <name type="scientific">Anisodus tanguticus</name>
    <dbReference type="NCBI Taxonomy" id="243964"/>
    <lineage>
        <taxon>Eukaryota</taxon>
        <taxon>Viridiplantae</taxon>
        <taxon>Streptophyta</taxon>
        <taxon>Embryophyta</taxon>
        <taxon>Tracheophyta</taxon>
        <taxon>Spermatophyta</taxon>
        <taxon>Magnoliopsida</taxon>
        <taxon>eudicotyledons</taxon>
        <taxon>Gunneridae</taxon>
        <taxon>Pentapetalae</taxon>
        <taxon>asterids</taxon>
        <taxon>lamiids</taxon>
        <taxon>Solanales</taxon>
        <taxon>Solanaceae</taxon>
        <taxon>Solanoideae</taxon>
        <taxon>Hyoscyameae</taxon>
        <taxon>Anisodus</taxon>
    </lineage>
</organism>
<reference evidence="4" key="1">
    <citation type="submission" date="2023-12" db="EMBL/GenBank/DDBJ databases">
        <title>Genome assembly of Anisodus tanguticus.</title>
        <authorList>
            <person name="Wang Y.-J."/>
        </authorList>
    </citation>
    <scope>NUCLEOTIDE SEQUENCE</scope>
    <source>
        <strain evidence="4">KB-2021</strain>
        <tissue evidence="4">Leaf</tissue>
    </source>
</reference>
<evidence type="ECO:0000313" key="4">
    <source>
        <dbReference type="EMBL" id="KAK4348868.1"/>
    </source>
</evidence>
<dbReference type="Pfam" id="PF01477">
    <property type="entry name" value="PLAT"/>
    <property type="match status" value="1"/>
</dbReference>
<comment type="caution">
    <text evidence="1">Lacks conserved residue(s) required for the propagation of feature annotation.</text>
</comment>
<name>A0AAE1RC51_9SOLA</name>
<dbReference type="Gene3D" id="2.60.60.20">
    <property type="entry name" value="PLAT/LH2 domain"/>
    <property type="match status" value="1"/>
</dbReference>
<feature type="domain" description="PLAT" evidence="3">
    <location>
        <begin position="32"/>
        <end position="159"/>
    </location>
</feature>
<sequence>MAVAQVNQFRFHLMIIIFSISISSISGAELNCVYSAYVKTGQFAGAGTDSKITLTLYDASGSGIRIKNLEAWGGLMGQGYDYFERDSLDMFSGRGPCLNGPICKMNLTSDGTGSNHGWYCSYVEVTSTADHKRCSQQSFKVEQWLSASTFPDGLTATRNNCRRIMSDEQQPIYDFESTPVVDVI</sequence>
<proteinExistence type="predicted"/>
<gene>
    <name evidence="4" type="ORF">RND71_031623</name>
</gene>
<dbReference type="PANTHER" id="PTHR31718">
    <property type="entry name" value="PLAT DOMAIN-CONTAINING PROTEIN"/>
    <property type="match status" value="1"/>
</dbReference>
<evidence type="ECO:0000259" key="3">
    <source>
        <dbReference type="PROSITE" id="PS50095"/>
    </source>
</evidence>
<keyword evidence="2" id="KW-0732">Signal</keyword>
<dbReference type="InterPro" id="IPR001024">
    <property type="entry name" value="PLAT/LH2_dom"/>
</dbReference>
<dbReference type="EMBL" id="JAVYJV010000017">
    <property type="protein sequence ID" value="KAK4348868.1"/>
    <property type="molecule type" value="Genomic_DNA"/>
</dbReference>
<dbReference type="PROSITE" id="PS50095">
    <property type="entry name" value="PLAT"/>
    <property type="match status" value="1"/>
</dbReference>
<dbReference type="CDD" id="cd01754">
    <property type="entry name" value="PLAT_plant_stress"/>
    <property type="match status" value="1"/>
</dbReference>
<protein>
    <recommendedName>
        <fullName evidence="3">PLAT domain-containing protein</fullName>
    </recommendedName>
</protein>
<evidence type="ECO:0000256" key="1">
    <source>
        <dbReference type="PROSITE-ProRule" id="PRU00152"/>
    </source>
</evidence>
<comment type="caution">
    <text evidence="4">The sequence shown here is derived from an EMBL/GenBank/DDBJ whole genome shotgun (WGS) entry which is preliminary data.</text>
</comment>
<keyword evidence="5" id="KW-1185">Reference proteome</keyword>
<feature type="chain" id="PRO_5042198923" description="PLAT domain-containing protein" evidence="2">
    <location>
        <begin position="28"/>
        <end position="184"/>
    </location>
</feature>